<dbReference type="PROSITE" id="PS50294">
    <property type="entry name" value="WD_REPEATS_REGION"/>
    <property type="match status" value="2"/>
</dbReference>
<dbReference type="InterPro" id="IPR020472">
    <property type="entry name" value="WD40_PAC1"/>
</dbReference>
<reference evidence="6" key="1">
    <citation type="journal article" date="2023" name="Mol. Biol. Evol.">
        <title>Third-Generation Sequencing Reveals the Adaptive Role of the Epigenome in Three Deep-Sea Polychaetes.</title>
        <authorList>
            <person name="Perez M."/>
            <person name="Aroh O."/>
            <person name="Sun Y."/>
            <person name="Lan Y."/>
            <person name="Juniper S.K."/>
            <person name="Young C.R."/>
            <person name="Angers B."/>
            <person name="Qian P.Y."/>
        </authorList>
    </citation>
    <scope>NUCLEOTIDE SEQUENCE</scope>
    <source>
        <strain evidence="6">P08H-3</strain>
    </source>
</reference>
<keyword evidence="3" id="KW-0677">Repeat</keyword>
<dbReference type="Proteomes" id="UP001208570">
    <property type="component" value="Unassembled WGS sequence"/>
</dbReference>
<dbReference type="SMART" id="SM00320">
    <property type="entry name" value="WD40"/>
    <property type="match status" value="3"/>
</dbReference>
<dbReference type="GO" id="GO:0007219">
    <property type="term" value="P:Notch signaling pathway"/>
    <property type="evidence" value="ECO:0007669"/>
    <property type="project" value="TreeGrafter"/>
</dbReference>
<dbReference type="PANTHER" id="PTHR19848">
    <property type="entry name" value="WD40 REPEAT PROTEIN"/>
    <property type="match status" value="1"/>
</dbReference>
<proteinExistence type="predicted"/>
<feature type="repeat" description="WD" evidence="5">
    <location>
        <begin position="92"/>
        <end position="133"/>
    </location>
</feature>
<dbReference type="AlphaFoldDB" id="A0AAD9K6U5"/>
<dbReference type="PRINTS" id="PR00319">
    <property type="entry name" value="GPROTEINB"/>
</dbReference>
<gene>
    <name evidence="6" type="ORF">LSH36_44g14058</name>
</gene>
<sequence>MFTETKLCERAQERYDAAKGLGPERLVSASDDFTLCLWHPESDKKHVSRMTGHQQPINEVLFSPDGRLIASASFDKSVKLWDGLRGQYLASLRGHVQRVYQLAWSADSRLLCSGSADSTLKVWDIKKKKLLFDLPGHADEASIYAVDWSPDGQRVASGGKDKVLKFKFQQETPIPTSEQTRIKVTLTGSQATLALPAISITDQSFSVTES</sequence>
<evidence type="ECO:0000313" key="6">
    <source>
        <dbReference type="EMBL" id="KAK2165961.1"/>
    </source>
</evidence>
<keyword evidence="4" id="KW-0539">Nucleus</keyword>
<feature type="repeat" description="WD" evidence="5">
    <location>
        <begin position="50"/>
        <end position="91"/>
    </location>
</feature>
<evidence type="ECO:0000313" key="7">
    <source>
        <dbReference type="Proteomes" id="UP001208570"/>
    </source>
</evidence>
<comment type="caution">
    <text evidence="6">The sequence shown here is derived from an EMBL/GenBank/DDBJ whole genome shotgun (WGS) entry which is preliminary data.</text>
</comment>
<evidence type="ECO:0000256" key="1">
    <source>
        <dbReference type="ARBA" id="ARBA00004604"/>
    </source>
</evidence>
<evidence type="ECO:0000256" key="4">
    <source>
        <dbReference type="ARBA" id="ARBA00023242"/>
    </source>
</evidence>
<dbReference type="PRINTS" id="PR00320">
    <property type="entry name" value="GPROTEINBRPT"/>
</dbReference>
<dbReference type="InterPro" id="IPR001632">
    <property type="entry name" value="WD40_G-protein_beta-like"/>
</dbReference>
<evidence type="ECO:0000256" key="2">
    <source>
        <dbReference type="ARBA" id="ARBA00022574"/>
    </source>
</evidence>
<dbReference type="InterPro" id="IPR015943">
    <property type="entry name" value="WD40/YVTN_repeat-like_dom_sf"/>
</dbReference>
<dbReference type="InterPro" id="IPR001680">
    <property type="entry name" value="WD40_rpt"/>
</dbReference>
<protein>
    <submittedName>
        <fullName evidence="6">Uncharacterized protein</fullName>
    </submittedName>
</protein>
<dbReference type="Gene3D" id="2.130.10.10">
    <property type="entry name" value="YVTN repeat-like/Quinoprotein amine dehydrogenase"/>
    <property type="match status" value="1"/>
</dbReference>
<evidence type="ECO:0000256" key="3">
    <source>
        <dbReference type="ARBA" id="ARBA00022737"/>
    </source>
</evidence>
<keyword evidence="2 5" id="KW-0853">WD repeat</keyword>
<accession>A0AAD9K6U5</accession>
<dbReference type="GO" id="GO:0000027">
    <property type="term" value="P:ribosomal large subunit assembly"/>
    <property type="evidence" value="ECO:0007669"/>
    <property type="project" value="TreeGrafter"/>
</dbReference>
<dbReference type="InterPro" id="IPR019775">
    <property type="entry name" value="WD40_repeat_CS"/>
</dbReference>
<dbReference type="PROSITE" id="PS50082">
    <property type="entry name" value="WD_REPEATS_2"/>
    <property type="match status" value="2"/>
</dbReference>
<name>A0AAD9K6U5_9ANNE</name>
<dbReference type="SUPFAM" id="SSF50978">
    <property type="entry name" value="WD40 repeat-like"/>
    <property type="match status" value="1"/>
</dbReference>
<dbReference type="EMBL" id="JAODUP010000044">
    <property type="protein sequence ID" value="KAK2165961.1"/>
    <property type="molecule type" value="Genomic_DNA"/>
</dbReference>
<organism evidence="6 7">
    <name type="scientific">Paralvinella palmiformis</name>
    <dbReference type="NCBI Taxonomy" id="53620"/>
    <lineage>
        <taxon>Eukaryota</taxon>
        <taxon>Metazoa</taxon>
        <taxon>Spiralia</taxon>
        <taxon>Lophotrochozoa</taxon>
        <taxon>Annelida</taxon>
        <taxon>Polychaeta</taxon>
        <taxon>Sedentaria</taxon>
        <taxon>Canalipalpata</taxon>
        <taxon>Terebellida</taxon>
        <taxon>Terebelliformia</taxon>
        <taxon>Alvinellidae</taxon>
        <taxon>Paralvinella</taxon>
    </lineage>
</organism>
<dbReference type="PANTHER" id="PTHR19848:SF0">
    <property type="entry name" value="NOTCHLESS PROTEIN HOMOLOG 1"/>
    <property type="match status" value="1"/>
</dbReference>
<keyword evidence="7" id="KW-1185">Reference proteome</keyword>
<dbReference type="GO" id="GO:0005730">
    <property type="term" value="C:nucleolus"/>
    <property type="evidence" value="ECO:0007669"/>
    <property type="project" value="UniProtKB-SubCell"/>
</dbReference>
<dbReference type="PROSITE" id="PS00678">
    <property type="entry name" value="WD_REPEATS_1"/>
    <property type="match status" value="1"/>
</dbReference>
<evidence type="ECO:0000256" key="5">
    <source>
        <dbReference type="PROSITE-ProRule" id="PRU00221"/>
    </source>
</evidence>
<comment type="subcellular location">
    <subcellularLocation>
        <location evidence="1">Nucleus</location>
        <location evidence="1">Nucleolus</location>
    </subcellularLocation>
</comment>
<dbReference type="InterPro" id="IPR036322">
    <property type="entry name" value="WD40_repeat_dom_sf"/>
</dbReference>
<dbReference type="Pfam" id="PF00400">
    <property type="entry name" value="WD40"/>
    <property type="match status" value="3"/>
</dbReference>